<evidence type="ECO:0000313" key="2">
    <source>
        <dbReference type="Proteomes" id="UP000192610"/>
    </source>
</evidence>
<dbReference type="STRING" id="354355.SAMN05660816_06513"/>
<dbReference type="Proteomes" id="UP000192610">
    <property type="component" value="Unassembled WGS sequence"/>
</dbReference>
<name>A0A1V9EID5_9BACT</name>
<comment type="caution">
    <text evidence="1">The sequence shown here is derived from an EMBL/GenBank/DDBJ whole genome shotgun (WGS) entry which is preliminary data.</text>
</comment>
<proteinExistence type="predicted"/>
<dbReference type="OrthoDB" id="680769at2"/>
<keyword evidence="2" id="KW-1185">Reference proteome</keyword>
<evidence type="ECO:0000313" key="1">
    <source>
        <dbReference type="EMBL" id="OQP45896.1"/>
    </source>
</evidence>
<dbReference type="EMBL" id="LVXG01000027">
    <property type="protein sequence ID" value="OQP45896.1"/>
    <property type="molecule type" value="Genomic_DNA"/>
</dbReference>
<gene>
    <name evidence="1" type="ORF">A4H97_32155</name>
</gene>
<protein>
    <submittedName>
        <fullName evidence="1">Uncharacterized protein</fullName>
    </submittedName>
</protein>
<sequence>MALNKDVLGAALYNKAGAYNDKDIDNIDQARQEFWKGVAEEIINHLKSNATVTVPGTGLLSPQGPVTGVSTTGTIL</sequence>
<organism evidence="1 2">
    <name type="scientific">Niastella yeongjuensis</name>
    <dbReference type="NCBI Taxonomy" id="354355"/>
    <lineage>
        <taxon>Bacteria</taxon>
        <taxon>Pseudomonadati</taxon>
        <taxon>Bacteroidota</taxon>
        <taxon>Chitinophagia</taxon>
        <taxon>Chitinophagales</taxon>
        <taxon>Chitinophagaceae</taxon>
        <taxon>Niastella</taxon>
    </lineage>
</organism>
<accession>A0A1V9EID5</accession>
<dbReference type="RefSeq" id="WP_081202238.1">
    <property type="nucleotide sequence ID" value="NZ_FOCZ01000021.1"/>
</dbReference>
<dbReference type="AlphaFoldDB" id="A0A1V9EID5"/>
<reference evidence="2" key="1">
    <citation type="submission" date="2016-04" db="EMBL/GenBank/DDBJ databases">
        <authorList>
            <person name="Chen L."/>
            <person name="Zhuang W."/>
            <person name="Wang G."/>
        </authorList>
    </citation>
    <scope>NUCLEOTIDE SEQUENCE [LARGE SCALE GENOMIC DNA]</scope>
    <source>
        <strain evidence="2">17621</strain>
    </source>
</reference>